<sequence>MVVCQIRERMEKGEESLAKAFQLLQKQHGATPTVSKSVDDEDSGWQAVIYDFIERRRQNSRSTTMKDLTRHMERVKQTLAKKPRPQSGADLMRSFARQHFKNCPPGKSGRITQMNNVRGLLRHAIKEFGYDSRWKPLETDDLRELIGTDDRPTEDKLTPPVMPNDLGNLLDALRDADRTSLMLLVGIIGIYGLRPLEVSQLIWEDGHLKVRPGGKRNKATRGKKQKNRLVLPFDVPGREGEGERLVMLWRTGTIRFPQTVLNRINEAEEKGFKPVGDEIRQQLQRFRFWQGLEATRSGLTPYSLGHGCAYRMHKSYDRPLSIRDAAALLGHTPQEHHASYGQWIDEAGLIEAVERITGAGRTTLEGDTLSPLDLHPEAA</sequence>
<dbReference type="Gene3D" id="1.10.443.10">
    <property type="entry name" value="Intergrase catalytic core"/>
    <property type="match status" value="1"/>
</dbReference>
<dbReference type="HOGENOM" id="CLU_053698_0_0_3"/>
<dbReference type="InterPro" id="IPR011010">
    <property type="entry name" value="DNA_brk_join_enz"/>
</dbReference>
<accession>Q7U5X2</accession>
<dbReference type="eggNOG" id="COG0582">
    <property type="taxonomic scope" value="Bacteria"/>
</dbReference>
<proteinExistence type="predicted"/>
<dbReference type="SUPFAM" id="SSF56349">
    <property type="entry name" value="DNA breaking-rejoining enzymes"/>
    <property type="match status" value="1"/>
</dbReference>
<dbReference type="PROSITE" id="PS51898">
    <property type="entry name" value="TYR_RECOMBINASE"/>
    <property type="match status" value="1"/>
</dbReference>
<dbReference type="GO" id="GO:0006310">
    <property type="term" value="P:DNA recombination"/>
    <property type="evidence" value="ECO:0007669"/>
    <property type="project" value="UniProtKB-KW"/>
</dbReference>
<gene>
    <name evidence="3" type="ordered locus">SYNW1569</name>
</gene>
<dbReference type="Proteomes" id="UP000001422">
    <property type="component" value="Chromosome"/>
</dbReference>
<evidence type="ECO:0000259" key="2">
    <source>
        <dbReference type="PROSITE" id="PS51898"/>
    </source>
</evidence>
<keyword evidence="4" id="KW-1185">Reference proteome</keyword>
<evidence type="ECO:0000313" key="3">
    <source>
        <dbReference type="EMBL" id="CAE08084.1"/>
    </source>
</evidence>
<dbReference type="InterPro" id="IPR013762">
    <property type="entry name" value="Integrase-like_cat_sf"/>
</dbReference>
<dbReference type="EMBL" id="BX569693">
    <property type="protein sequence ID" value="CAE08084.1"/>
    <property type="molecule type" value="Genomic_DNA"/>
</dbReference>
<evidence type="ECO:0000256" key="1">
    <source>
        <dbReference type="ARBA" id="ARBA00023172"/>
    </source>
</evidence>
<protein>
    <submittedName>
        <fullName evidence="3">Possible phage integrase</fullName>
    </submittedName>
</protein>
<dbReference type="AlphaFoldDB" id="Q7U5X2"/>
<dbReference type="KEGG" id="syw:SYNW1569"/>
<feature type="domain" description="Tyr recombinase" evidence="2">
    <location>
        <begin position="156"/>
        <end position="354"/>
    </location>
</feature>
<organism evidence="3 4">
    <name type="scientific">Parasynechococcus marenigrum (strain WH8102)</name>
    <dbReference type="NCBI Taxonomy" id="84588"/>
    <lineage>
        <taxon>Bacteria</taxon>
        <taxon>Bacillati</taxon>
        <taxon>Cyanobacteriota</taxon>
        <taxon>Cyanophyceae</taxon>
        <taxon>Synechococcales</taxon>
        <taxon>Prochlorococcaceae</taxon>
        <taxon>Parasynechococcus</taxon>
        <taxon>Parasynechococcus marenigrum</taxon>
    </lineage>
</organism>
<keyword evidence="1" id="KW-0233">DNA recombination</keyword>
<dbReference type="GO" id="GO:0003677">
    <property type="term" value="F:DNA binding"/>
    <property type="evidence" value="ECO:0007669"/>
    <property type="project" value="InterPro"/>
</dbReference>
<name>Q7U5X2_PARMW</name>
<evidence type="ECO:0000313" key="4">
    <source>
        <dbReference type="Proteomes" id="UP000001422"/>
    </source>
</evidence>
<reference evidence="3 4" key="1">
    <citation type="journal article" date="2003" name="Nature">
        <title>The genome of a motile marine Synechococcus.</title>
        <authorList>
            <person name="Palenik B."/>
            <person name="Brahamsha B."/>
            <person name="Larimer F."/>
            <person name="Land M."/>
            <person name="Hauser L."/>
            <person name="Chain P."/>
            <person name="Lamerdin J."/>
            <person name="Regala W."/>
            <person name="Allen E.A."/>
            <person name="McCarren J."/>
            <person name="Paulsen I."/>
            <person name="Dufresne A."/>
            <person name="Partensky F."/>
            <person name="Webb E."/>
            <person name="Waterbury J."/>
        </authorList>
    </citation>
    <scope>NUCLEOTIDE SEQUENCE [LARGE SCALE GENOMIC DNA]</scope>
    <source>
        <strain evidence="3 4">WH8102</strain>
    </source>
</reference>
<dbReference type="GO" id="GO:0015074">
    <property type="term" value="P:DNA integration"/>
    <property type="evidence" value="ECO:0007669"/>
    <property type="project" value="InterPro"/>
</dbReference>
<dbReference type="InterPro" id="IPR002104">
    <property type="entry name" value="Integrase_catalytic"/>
</dbReference>